<keyword evidence="2" id="KW-0732">Signal</keyword>
<sequence>MNAILILGLFFLGLVASNPSSGSENSQNMTESECNERHPRQPTICGPPLPAEQCHEQCVNREHYAHFIAQEDQCCCTCQKQA</sequence>
<feature type="region of interest" description="Disordered" evidence="1">
    <location>
        <begin position="19"/>
        <end position="39"/>
    </location>
</feature>
<dbReference type="AlphaFoldDB" id="A0AAD4MQH3"/>
<organism evidence="3 4">
    <name type="scientific">Ditylenchus destructor</name>
    <dbReference type="NCBI Taxonomy" id="166010"/>
    <lineage>
        <taxon>Eukaryota</taxon>
        <taxon>Metazoa</taxon>
        <taxon>Ecdysozoa</taxon>
        <taxon>Nematoda</taxon>
        <taxon>Chromadorea</taxon>
        <taxon>Rhabditida</taxon>
        <taxon>Tylenchina</taxon>
        <taxon>Tylenchomorpha</taxon>
        <taxon>Sphaerularioidea</taxon>
        <taxon>Anguinidae</taxon>
        <taxon>Anguininae</taxon>
        <taxon>Ditylenchus</taxon>
    </lineage>
</organism>
<feature type="signal peptide" evidence="2">
    <location>
        <begin position="1"/>
        <end position="17"/>
    </location>
</feature>
<evidence type="ECO:0000313" key="4">
    <source>
        <dbReference type="Proteomes" id="UP001201812"/>
    </source>
</evidence>
<evidence type="ECO:0000313" key="3">
    <source>
        <dbReference type="EMBL" id="KAI1702681.1"/>
    </source>
</evidence>
<accession>A0AAD4MQH3</accession>
<evidence type="ECO:0000256" key="2">
    <source>
        <dbReference type="SAM" id="SignalP"/>
    </source>
</evidence>
<proteinExistence type="predicted"/>
<feature type="chain" id="PRO_5042220226" evidence="2">
    <location>
        <begin position="18"/>
        <end position="82"/>
    </location>
</feature>
<comment type="caution">
    <text evidence="3">The sequence shown here is derived from an EMBL/GenBank/DDBJ whole genome shotgun (WGS) entry which is preliminary data.</text>
</comment>
<reference evidence="3" key="1">
    <citation type="submission" date="2022-01" db="EMBL/GenBank/DDBJ databases">
        <title>Genome Sequence Resource for Two Populations of Ditylenchus destructor, the Migratory Endoparasitic Phytonematode.</title>
        <authorList>
            <person name="Zhang H."/>
            <person name="Lin R."/>
            <person name="Xie B."/>
        </authorList>
    </citation>
    <scope>NUCLEOTIDE SEQUENCE</scope>
    <source>
        <strain evidence="3">BazhouSP</strain>
    </source>
</reference>
<keyword evidence="4" id="KW-1185">Reference proteome</keyword>
<dbReference type="Proteomes" id="UP001201812">
    <property type="component" value="Unassembled WGS sequence"/>
</dbReference>
<gene>
    <name evidence="3" type="ORF">DdX_15360</name>
</gene>
<name>A0AAD4MQH3_9BILA</name>
<protein>
    <submittedName>
        <fullName evidence="3">Uncharacterized protein</fullName>
    </submittedName>
</protein>
<evidence type="ECO:0000256" key="1">
    <source>
        <dbReference type="SAM" id="MobiDB-lite"/>
    </source>
</evidence>
<dbReference type="EMBL" id="JAKKPZ010000095">
    <property type="protein sequence ID" value="KAI1702681.1"/>
    <property type="molecule type" value="Genomic_DNA"/>
</dbReference>
<feature type="compositionally biased region" description="Polar residues" evidence="1">
    <location>
        <begin position="19"/>
        <end position="32"/>
    </location>
</feature>